<proteinExistence type="predicted"/>
<feature type="transmembrane region" description="Helical" evidence="1">
    <location>
        <begin position="72"/>
        <end position="92"/>
    </location>
</feature>
<evidence type="ECO:0000313" key="2">
    <source>
        <dbReference type="EMBL" id="VDI66234.1"/>
    </source>
</evidence>
<dbReference type="Proteomes" id="UP000596742">
    <property type="component" value="Unassembled WGS sequence"/>
</dbReference>
<keyword evidence="1" id="KW-0472">Membrane</keyword>
<organism evidence="2 3">
    <name type="scientific">Mytilus galloprovincialis</name>
    <name type="common">Mediterranean mussel</name>
    <dbReference type="NCBI Taxonomy" id="29158"/>
    <lineage>
        <taxon>Eukaryota</taxon>
        <taxon>Metazoa</taxon>
        <taxon>Spiralia</taxon>
        <taxon>Lophotrochozoa</taxon>
        <taxon>Mollusca</taxon>
        <taxon>Bivalvia</taxon>
        <taxon>Autobranchia</taxon>
        <taxon>Pteriomorphia</taxon>
        <taxon>Mytilida</taxon>
        <taxon>Mytiloidea</taxon>
        <taxon>Mytilidae</taxon>
        <taxon>Mytilinae</taxon>
        <taxon>Mytilus</taxon>
    </lineage>
</organism>
<evidence type="ECO:0000313" key="3">
    <source>
        <dbReference type="Proteomes" id="UP000596742"/>
    </source>
</evidence>
<dbReference type="AlphaFoldDB" id="A0A8B6GMY9"/>
<keyword evidence="1" id="KW-1133">Transmembrane helix</keyword>
<name>A0A8B6GMY9_MYTGA</name>
<dbReference type="OrthoDB" id="10070907at2759"/>
<evidence type="ECO:0000256" key="1">
    <source>
        <dbReference type="SAM" id="Phobius"/>
    </source>
</evidence>
<gene>
    <name evidence="2" type="ORF">MGAL_10B043134</name>
</gene>
<keyword evidence="3" id="KW-1185">Reference proteome</keyword>
<dbReference type="EMBL" id="UYJE01008686">
    <property type="protein sequence ID" value="VDI66234.1"/>
    <property type="molecule type" value="Genomic_DNA"/>
</dbReference>
<feature type="non-terminal residue" evidence="2">
    <location>
        <position position="178"/>
    </location>
</feature>
<protein>
    <submittedName>
        <fullName evidence="2">Uncharacterized protein</fullName>
    </submittedName>
</protein>
<sequence length="178" mass="20486">KVKNWRCSFIIKLVKLKCYGKSLMHVRQLVRTRIDCLEGNHANRYTTDAIIENVYHDMVTVWAIMQLSMTPLCYITSCLYICAAVILQIVALQHCSNSTIGKAHTQKVIAQNIENNLSMTPLCRTRIDCLEGNHANRYTTDAIIENNRAGHYAIIHDTSMADIDEDRKTRWVTILRFE</sequence>
<keyword evidence="1" id="KW-0812">Transmembrane</keyword>
<reference evidence="2" key="1">
    <citation type="submission" date="2018-11" db="EMBL/GenBank/DDBJ databases">
        <authorList>
            <person name="Alioto T."/>
            <person name="Alioto T."/>
        </authorList>
    </citation>
    <scope>NUCLEOTIDE SEQUENCE</scope>
</reference>
<accession>A0A8B6GMY9</accession>
<comment type="caution">
    <text evidence="2">The sequence shown here is derived from an EMBL/GenBank/DDBJ whole genome shotgun (WGS) entry which is preliminary data.</text>
</comment>